<feature type="compositionally biased region" description="Basic and acidic residues" evidence="1">
    <location>
        <begin position="1"/>
        <end position="11"/>
    </location>
</feature>
<evidence type="ECO:0000313" key="3">
    <source>
        <dbReference type="Proteomes" id="UP000824281"/>
    </source>
</evidence>
<evidence type="ECO:0000256" key="1">
    <source>
        <dbReference type="SAM" id="MobiDB-lite"/>
    </source>
</evidence>
<proteinExistence type="predicted"/>
<feature type="region of interest" description="Disordered" evidence="1">
    <location>
        <begin position="1"/>
        <end position="36"/>
    </location>
</feature>
<evidence type="ECO:0000313" key="2">
    <source>
        <dbReference type="EMBL" id="QZD88869.1"/>
    </source>
</evidence>
<sequence>MTRHPDPHSQDLVEGEATAPAPTALPAQAEPSRHDGWTKARQAAFLRELAATHNVAGAARAVGMSRQSAYKLRARLRGTPFDKGWEAAFLSRFDVLAEAALDRALNGVEVPHYYKGELVGTSRRYDERLTLALLATRGAFVRPPQGEYDPSRAFEADELAALADRVEQGPEHWLGECDSELDARYGDVCDMGDTEEGG</sequence>
<name>A0ABX8ZIX8_9SPHN</name>
<evidence type="ECO:0008006" key="4">
    <source>
        <dbReference type="Google" id="ProtNLM"/>
    </source>
</evidence>
<reference evidence="2 3" key="1">
    <citation type="submission" date="2021-08" db="EMBL/GenBank/DDBJ databases">
        <title>Comparative Genomics Analysis of the Genus Qipengyuania Reveals Extensive Genetic Diversity and Metabolic Versatility, Including the Description of Fifteen Novel Species.</title>
        <authorList>
            <person name="Liu Y."/>
        </authorList>
    </citation>
    <scope>NUCLEOTIDE SEQUENCE [LARGE SCALE GENOMIC DNA]</scope>
    <source>
        <strain evidence="2 3">1NDH13</strain>
    </source>
</reference>
<keyword evidence="3" id="KW-1185">Reference proteome</keyword>
<dbReference type="Proteomes" id="UP000824281">
    <property type="component" value="Chromosome"/>
</dbReference>
<accession>A0ABX8ZIX8</accession>
<gene>
    <name evidence="2" type="ORF">K3148_08335</name>
</gene>
<feature type="compositionally biased region" description="Low complexity" evidence="1">
    <location>
        <begin position="16"/>
        <end position="30"/>
    </location>
</feature>
<dbReference type="EMBL" id="CP081295">
    <property type="protein sequence ID" value="QZD88869.1"/>
    <property type="molecule type" value="Genomic_DNA"/>
</dbReference>
<organism evidence="2 3">
    <name type="scientific">Qipengyuania aurantiaca</name>
    <dbReference type="NCBI Taxonomy" id="2867233"/>
    <lineage>
        <taxon>Bacteria</taxon>
        <taxon>Pseudomonadati</taxon>
        <taxon>Pseudomonadota</taxon>
        <taxon>Alphaproteobacteria</taxon>
        <taxon>Sphingomonadales</taxon>
        <taxon>Erythrobacteraceae</taxon>
        <taxon>Qipengyuania</taxon>
    </lineage>
</organism>
<protein>
    <recommendedName>
        <fullName evidence="4">LysR family transcriptional regulator</fullName>
    </recommendedName>
</protein>
<dbReference type="RefSeq" id="WP_221424379.1">
    <property type="nucleotide sequence ID" value="NZ_CP081295.1"/>
</dbReference>